<evidence type="ECO:0000256" key="2">
    <source>
        <dbReference type="ARBA" id="ARBA00022692"/>
    </source>
</evidence>
<dbReference type="NCBIfam" id="NF037976">
    <property type="entry name" value="gtrA_1"/>
    <property type="match status" value="1"/>
</dbReference>
<feature type="transmembrane region" description="Helical" evidence="5">
    <location>
        <begin position="34"/>
        <end position="52"/>
    </location>
</feature>
<protein>
    <submittedName>
        <fullName evidence="7">Polysaccharide biosynthesis protein GtrA</fullName>
    </submittedName>
</protein>
<proteinExistence type="predicted"/>
<name>A0A0B3RUB4_9RHOB</name>
<comment type="subcellular location">
    <subcellularLocation>
        <location evidence="1">Membrane</location>
        <topology evidence="1">Multi-pass membrane protein</topology>
    </subcellularLocation>
</comment>
<evidence type="ECO:0000256" key="5">
    <source>
        <dbReference type="SAM" id="Phobius"/>
    </source>
</evidence>
<evidence type="ECO:0000313" key="7">
    <source>
        <dbReference type="EMBL" id="KHQ54560.1"/>
    </source>
</evidence>
<feature type="transmembrane region" description="Helical" evidence="5">
    <location>
        <begin position="103"/>
        <end position="121"/>
    </location>
</feature>
<dbReference type="PATRIC" id="fig|1515334.3.peg.1159"/>
<dbReference type="AlphaFoldDB" id="A0A0B3RUB4"/>
<keyword evidence="8" id="KW-1185">Reference proteome</keyword>
<organism evidence="7 8">
    <name type="scientific">Mameliella alba</name>
    <dbReference type="NCBI Taxonomy" id="561184"/>
    <lineage>
        <taxon>Bacteria</taxon>
        <taxon>Pseudomonadati</taxon>
        <taxon>Pseudomonadota</taxon>
        <taxon>Alphaproteobacteria</taxon>
        <taxon>Rhodobacterales</taxon>
        <taxon>Roseobacteraceae</taxon>
        <taxon>Mameliella</taxon>
    </lineage>
</organism>
<dbReference type="Proteomes" id="UP000030960">
    <property type="component" value="Unassembled WGS sequence"/>
</dbReference>
<dbReference type="STRING" id="561184.SAMN05216376_105327"/>
<evidence type="ECO:0000313" key="8">
    <source>
        <dbReference type="Proteomes" id="UP000030960"/>
    </source>
</evidence>
<evidence type="ECO:0000256" key="3">
    <source>
        <dbReference type="ARBA" id="ARBA00022989"/>
    </source>
</evidence>
<feature type="domain" description="GtrA/DPMS transmembrane" evidence="6">
    <location>
        <begin position="5"/>
        <end position="127"/>
    </location>
</feature>
<keyword evidence="2 5" id="KW-0812">Transmembrane</keyword>
<evidence type="ECO:0000256" key="1">
    <source>
        <dbReference type="ARBA" id="ARBA00004141"/>
    </source>
</evidence>
<keyword evidence="4 5" id="KW-0472">Membrane</keyword>
<dbReference type="Pfam" id="PF04138">
    <property type="entry name" value="GtrA_DPMS_TM"/>
    <property type="match status" value="1"/>
</dbReference>
<dbReference type="InterPro" id="IPR007267">
    <property type="entry name" value="GtrA_DPMS_TM"/>
</dbReference>
<reference evidence="7 8" key="1">
    <citation type="submission" date="2014-10" db="EMBL/GenBank/DDBJ databases">
        <title>Genome sequence of Ponticoccus sp. strain UMTAT08 isolated from clonal culture of toxic dinoflagellate Alexandrium tamiyavanichii.</title>
        <authorList>
            <person name="Gan H.Y."/>
            <person name="Muhd D.-D."/>
            <person name="Mohd Noor M.E."/>
            <person name="Yeong Y.S."/>
            <person name="Usup G."/>
        </authorList>
    </citation>
    <scope>NUCLEOTIDE SEQUENCE [LARGE SCALE GENOMIC DNA]</scope>
    <source>
        <strain evidence="7 8">UMTAT08</strain>
    </source>
</reference>
<sequence length="136" mass="14993">MLLLRYAGFAVLATLANLATQRLVLLAGDGGTAFALAVGAGTLVGLVVKYLLDKRWIFYDDATGLRAHGRKFTLYTVMGIVTTAVFWGTETAFWIFWKTDVMRELGAVLGLTIGYVIKYNLDRRFVFTDARLGAMS</sequence>
<evidence type="ECO:0000259" key="6">
    <source>
        <dbReference type="Pfam" id="PF04138"/>
    </source>
</evidence>
<dbReference type="GO" id="GO:0016020">
    <property type="term" value="C:membrane"/>
    <property type="evidence" value="ECO:0007669"/>
    <property type="project" value="UniProtKB-SubCell"/>
</dbReference>
<dbReference type="RefSeq" id="WP_317629165.1">
    <property type="nucleotide sequence ID" value="NZ_JSUQ01000003.1"/>
</dbReference>
<gene>
    <name evidence="7" type="ORF">OA50_01156</name>
</gene>
<dbReference type="EMBL" id="JSUQ01000003">
    <property type="protein sequence ID" value="KHQ54560.1"/>
    <property type="molecule type" value="Genomic_DNA"/>
</dbReference>
<evidence type="ECO:0000256" key="4">
    <source>
        <dbReference type="ARBA" id="ARBA00023136"/>
    </source>
</evidence>
<accession>A0A0B3RUB4</accession>
<comment type="caution">
    <text evidence="7">The sequence shown here is derived from an EMBL/GenBank/DDBJ whole genome shotgun (WGS) entry which is preliminary data.</text>
</comment>
<keyword evidence="3 5" id="KW-1133">Transmembrane helix</keyword>
<feature type="transmembrane region" description="Helical" evidence="5">
    <location>
        <begin position="72"/>
        <end position="97"/>
    </location>
</feature>
<dbReference type="GO" id="GO:0000271">
    <property type="term" value="P:polysaccharide biosynthetic process"/>
    <property type="evidence" value="ECO:0007669"/>
    <property type="project" value="InterPro"/>
</dbReference>